<dbReference type="AlphaFoldDB" id="A0A9P6W6J6"/>
<dbReference type="SUPFAM" id="SSF50985">
    <property type="entry name" value="RCC1/BLIP-II"/>
    <property type="match status" value="1"/>
</dbReference>
<dbReference type="InterPro" id="IPR009091">
    <property type="entry name" value="RCC1/BLIP-II"/>
</dbReference>
<evidence type="ECO:0000256" key="2">
    <source>
        <dbReference type="PROSITE-ProRule" id="PRU00235"/>
    </source>
</evidence>
<dbReference type="PANTHER" id="PTHR22870">
    <property type="entry name" value="REGULATOR OF CHROMOSOME CONDENSATION"/>
    <property type="match status" value="1"/>
</dbReference>
<gene>
    <name evidence="3" type="primary">HERC6</name>
    <name evidence="3" type="ORF">C6P46_002108</name>
</gene>
<dbReference type="PANTHER" id="PTHR22870:SF445">
    <property type="match status" value="1"/>
</dbReference>
<evidence type="ECO:0000313" key="3">
    <source>
        <dbReference type="EMBL" id="KAG0663882.1"/>
    </source>
</evidence>
<organism evidence="3 4">
    <name type="scientific">Rhodotorula mucilaginosa</name>
    <name type="common">Yeast</name>
    <name type="synonym">Rhodotorula rubra</name>
    <dbReference type="NCBI Taxonomy" id="5537"/>
    <lineage>
        <taxon>Eukaryota</taxon>
        <taxon>Fungi</taxon>
        <taxon>Dikarya</taxon>
        <taxon>Basidiomycota</taxon>
        <taxon>Pucciniomycotina</taxon>
        <taxon>Microbotryomycetes</taxon>
        <taxon>Sporidiobolales</taxon>
        <taxon>Sporidiobolaceae</taxon>
        <taxon>Rhodotorula</taxon>
    </lineage>
</organism>
<dbReference type="EMBL" id="PUHQ01000017">
    <property type="protein sequence ID" value="KAG0663882.1"/>
    <property type="molecule type" value="Genomic_DNA"/>
</dbReference>
<dbReference type="Pfam" id="PF13540">
    <property type="entry name" value="RCC1_2"/>
    <property type="match status" value="3"/>
</dbReference>
<keyword evidence="4" id="KW-1185">Reference proteome</keyword>
<dbReference type="PROSITE" id="PS50012">
    <property type="entry name" value="RCC1_3"/>
    <property type="match status" value="2"/>
</dbReference>
<protein>
    <submittedName>
        <fullName evidence="3">E3 ubiquitin-protein ligase herc6</fullName>
    </submittedName>
</protein>
<name>A0A9P6W6J6_RHOMI</name>
<reference evidence="3 4" key="1">
    <citation type="submission" date="2020-11" db="EMBL/GenBank/DDBJ databases">
        <title>Kefir isolates.</title>
        <authorList>
            <person name="Marcisauskas S."/>
            <person name="Kim Y."/>
            <person name="Blasche S."/>
        </authorList>
    </citation>
    <scope>NUCLEOTIDE SEQUENCE [LARGE SCALE GENOMIC DNA]</scope>
    <source>
        <strain evidence="3 4">KR</strain>
    </source>
</reference>
<proteinExistence type="predicted"/>
<accession>A0A9P6W6J6</accession>
<dbReference type="OrthoDB" id="5370059at2759"/>
<comment type="caution">
    <text evidence="3">The sequence shown here is derived from an EMBL/GenBank/DDBJ whole genome shotgun (WGS) entry which is preliminary data.</text>
</comment>
<dbReference type="PROSITE" id="PS00626">
    <property type="entry name" value="RCC1_2"/>
    <property type="match status" value="1"/>
</dbReference>
<dbReference type="InterPro" id="IPR051210">
    <property type="entry name" value="Ub_ligase/GEF_domain"/>
</dbReference>
<dbReference type="InterPro" id="IPR000408">
    <property type="entry name" value="Reg_chr_condens"/>
</dbReference>
<keyword evidence="1" id="KW-0677">Repeat</keyword>
<dbReference type="PRINTS" id="PR00633">
    <property type="entry name" value="RCCNDNSATION"/>
</dbReference>
<dbReference type="Proteomes" id="UP000777482">
    <property type="component" value="Unassembled WGS sequence"/>
</dbReference>
<feature type="repeat" description="RCC1" evidence="2">
    <location>
        <begin position="184"/>
        <end position="241"/>
    </location>
</feature>
<dbReference type="Gene3D" id="2.130.10.30">
    <property type="entry name" value="Regulator of chromosome condensation 1/beta-lactamase-inhibitor protein II"/>
    <property type="match status" value="1"/>
</dbReference>
<evidence type="ECO:0000313" key="4">
    <source>
        <dbReference type="Proteomes" id="UP000777482"/>
    </source>
</evidence>
<feature type="repeat" description="RCC1" evidence="2">
    <location>
        <begin position="242"/>
        <end position="297"/>
    </location>
</feature>
<sequence>MTVLACGSNAFQQLCPSDQLVLSDPVDVTASDLAAASWSQTVLRSTRDVGQVAAIGLDLDRNSTEPVRRWLGQESFVAALLEDGRIERFSDGARSKGRYALAEMNGKGESLLVPEDHADEAHLYPSLDALLDSSGSSPPARLRIASSHCAEPPAASSSKSRTYEQRIDSIAAGAAHFLLLSSSQQVYSVGDSRYGQAGPFSSQPLRASNAPQALNHLSFFDGLFPVAVSCGAFHSAVVTRDGAAYLFGSDKEGQCGGQSGGNEPEMIDLEEAEEEEEGIEIVQVACGAAHTLLRTRDGQVWCAGTNADGQLALGDLVPQPTFTRNARLERRIRECGMQLVDIVCSRASSYFVLKSEQS</sequence>
<evidence type="ECO:0000256" key="1">
    <source>
        <dbReference type="ARBA" id="ARBA00022737"/>
    </source>
</evidence>